<keyword evidence="1" id="KW-1133">Transmembrane helix</keyword>
<dbReference type="Pfam" id="PF03703">
    <property type="entry name" value="bPH_2"/>
    <property type="match status" value="1"/>
</dbReference>
<feature type="domain" description="YdbS-like PH" evidence="2">
    <location>
        <begin position="74"/>
        <end position="151"/>
    </location>
</feature>
<evidence type="ECO:0000256" key="1">
    <source>
        <dbReference type="SAM" id="Phobius"/>
    </source>
</evidence>
<comment type="caution">
    <text evidence="3">The sequence shown here is derived from an EMBL/GenBank/DDBJ whole genome shotgun (WGS) entry which is preliminary data.</text>
</comment>
<evidence type="ECO:0000313" key="3">
    <source>
        <dbReference type="EMBL" id="MSS83374.1"/>
    </source>
</evidence>
<dbReference type="Proteomes" id="UP000470875">
    <property type="component" value="Unassembled WGS sequence"/>
</dbReference>
<reference evidence="3 4" key="1">
    <citation type="submission" date="2019-08" db="EMBL/GenBank/DDBJ databases">
        <title>In-depth cultivation of the pig gut microbiome towards novel bacterial diversity and tailored functional studies.</title>
        <authorList>
            <person name="Wylensek D."/>
            <person name="Hitch T.C.A."/>
            <person name="Clavel T."/>
        </authorList>
    </citation>
    <scope>NUCLEOTIDE SEQUENCE [LARGE SCALE GENOMIC DNA]</scope>
    <source>
        <strain evidence="3 4">WB03_NA08</strain>
    </source>
</reference>
<name>A0A6N7VNS6_9ACTO</name>
<evidence type="ECO:0000313" key="4">
    <source>
        <dbReference type="Proteomes" id="UP000470875"/>
    </source>
</evidence>
<feature type="transmembrane region" description="Helical" evidence="1">
    <location>
        <begin position="27"/>
        <end position="46"/>
    </location>
</feature>
<dbReference type="InterPro" id="IPR005182">
    <property type="entry name" value="YdbS-like_PH"/>
</dbReference>
<protein>
    <submittedName>
        <fullName evidence="3">PH domain-containing protein</fullName>
    </submittedName>
</protein>
<dbReference type="AlphaFoldDB" id="A0A6N7VNS6"/>
<gene>
    <name evidence="3" type="ORF">FYJ24_01065</name>
</gene>
<dbReference type="PANTHER" id="PTHR34473">
    <property type="entry name" value="UPF0699 TRANSMEMBRANE PROTEIN YDBS"/>
    <property type="match status" value="1"/>
</dbReference>
<keyword evidence="4" id="KW-1185">Reference proteome</keyword>
<keyword evidence="1" id="KW-0472">Membrane</keyword>
<proteinExistence type="predicted"/>
<accession>A0A6N7VNS6</accession>
<dbReference type="PANTHER" id="PTHR34473:SF3">
    <property type="entry name" value="TRANSMEMBRANE PROTEIN-RELATED"/>
    <property type="match status" value="1"/>
</dbReference>
<feature type="transmembrane region" description="Helical" evidence="1">
    <location>
        <begin position="52"/>
        <end position="70"/>
    </location>
</feature>
<dbReference type="EMBL" id="VULO01000001">
    <property type="protein sequence ID" value="MSS83374.1"/>
    <property type="molecule type" value="Genomic_DNA"/>
</dbReference>
<keyword evidence="1" id="KW-0812">Transmembrane</keyword>
<evidence type="ECO:0000259" key="2">
    <source>
        <dbReference type="Pfam" id="PF03703"/>
    </source>
</evidence>
<sequence length="163" mass="17849">MVFMLDPTRPEGVKLESVSSKLVNARMVVTSITLGVPALAGIVLVFTVSPWFWFLAGSVLLIFAWLLWLIPRQVRNIGYATEDSDFVVRRGALFRRLNVIPYGRIQFVDVSEGPLLRAFGLATLQLHTASAGTDATVPGLTVEQANVLRKRLVERGAGQLSGL</sequence>
<organism evidence="3 4">
    <name type="scientific">Scrofimicrobium canadense</name>
    <dbReference type="NCBI Taxonomy" id="2652290"/>
    <lineage>
        <taxon>Bacteria</taxon>
        <taxon>Bacillati</taxon>
        <taxon>Actinomycetota</taxon>
        <taxon>Actinomycetes</taxon>
        <taxon>Actinomycetales</taxon>
        <taxon>Actinomycetaceae</taxon>
        <taxon>Scrofimicrobium</taxon>
    </lineage>
</organism>